<evidence type="ECO:0000256" key="9">
    <source>
        <dbReference type="ARBA" id="ARBA00023284"/>
    </source>
</evidence>
<dbReference type="PANTHER" id="PTHR34573">
    <property type="entry name" value="VKC DOMAIN-CONTAINING PROTEIN"/>
    <property type="match status" value="1"/>
</dbReference>
<accession>A0ABR2YPP2</accession>
<feature type="transmembrane region" description="Helical" evidence="10">
    <location>
        <begin position="47"/>
        <end position="70"/>
    </location>
</feature>
<keyword evidence="3 10" id="KW-0812">Transmembrane</keyword>
<dbReference type="Proteomes" id="UP001491310">
    <property type="component" value="Unassembled WGS sequence"/>
</dbReference>
<evidence type="ECO:0000256" key="7">
    <source>
        <dbReference type="ARBA" id="ARBA00023136"/>
    </source>
</evidence>
<dbReference type="InterPro" id="IPR012932">
    <property type="entry name" value="VKOR"/>
</dbReference>
<keyword evidence="8" id="KW-1015">Disulfide bond</keyword>
<evidence type="ECO:0000313" key="13">
    <source>
        <dbReference type="Proteomes" id="UP001491310"/>
    </source>
</evidence>
<evidence type="ECO:0000256" key="4">
    <source>
        <dbReference type="ARBA" id="ARBA00022719"/>
    </source>
</evidence>
<evidence type="ECO:0000256" key="1">
    <source>
        <dbReference type="ARBA" id="ARBA00004141"/>
    </source>
</evidence>
<sequence>MPYGLITVLASAGALETAYLTLSKLLNAPISCPTSGSCDTVLSSGYASVFGVPLPLLGCLAYGTVAFIAARQSMQEATRTNQSLSEGDRTRYAVLAGSTALATTSGYLLYLLATVFPGETCVWCLTSAALSWATFASTLRGFTMRRELADTAGPGSGLVASIILGLALAWSNVEAPEAQAGFELQYMEPKVSEVSTPRSVELAKRLKAAGAKMYGAFWCSHCFEQKQSFGKEAMADLPYVECYPDGYFKGVKIAKECTDANLTGFPAWIINGKRLDGEQTFEKLEAELAQAQTMVQ</sequence>
<evidence type="ECO:0000256" key="5">
    <source>
        <dbReference type="ARBA" id="ARBA00022989"/>
    </source>
</evidence>
<dbReference type="CDD" id="cd12916">
    <property type="entry name" value="VKOR_1"/>
    <property type="match status" value="1"/>
</dbReference>
<dbReference type="Gene3D" id="3.40.30.10">
    <property type="entry name" value="Glutaredoxin"/>
    <property type="match status" value="1"/>
</dbReference>
<reference evidence="12 13" key="1">
    <citation type="journal article" date="2024" name="Nat. Commun.">
        <title>Phylogenomics reveals the evolutionary origins of lichenization in chlorophyte algae.</title>
        <authorList>
            <person name="Puginier C."/>
            <person name="Libourel C."/>
            <person name="Otte J."/>
            <person name="Skaloud P."/>
            <person name="Haon M."/>
            <person name="Grisel S."/>
            <person name="Petersen M."/>
            <person name="Berrin J.G."/>
            <person name="Delaux P.M."/>
            <person name="Dal Grande F."/>
            <person name="Keller J."/>
        </authorList>
    </citation>
    <scope>NUCLEOTIDE SEQUENCE [LARGE SCALE GENOMIC DNA]</scope>
    <source>
        <strain evidence="12 13">SAG 216-7</strain>
    </source>
</reference>
<proteinExistence type="inferred from homology"/>
<keyword evidence="7 10" id="KW-0472">Membrane</keyword>
<comment type="caution">
    <text evidence="12">The sequence shown here is derived from an EMBL/GenBank/DDBJ whole genome shotgun (WGS) entry which is preliminary data.</text>
</comment>
<dbReference type="InterPro" id="IPR038354">
    <property type="entry name" value="VKOR_sf"/>
</dbReference>
<evidence type="ECO:0000256" key="10">
    <source>
        <dbReference type="SAM" id="Phobius"/>
    </source>
</evidence>
<dbReference type="PANTHER" id="PTHR34573:SF1">
    <property type="entry name" value="VITAMIN K EPOXIDE REDUCTASE DOMAIN-CONTAINING PROTEIN"/>
    <property type="match status" value="1"/>
</dbReference>
<evidence type="ECO:0000256" key="2">
    <source>
        <dbReference type="ARBA" id="ARBA00006214"/>
    </source>
</evidence>
<dbReference type="EMBL" id="JALJOT010000007">
    <property type="protein sequence ID" value="KAK9908959.1"/>
    <property type="molecule type" value="Genomic_DNA"/>
</dbReference>
<evidence type="ECO:0000256" key="3">
    <source>
        <dbReference type="ARBA" id="ARBA00022692"/>
    </source>
</evidence>
<gene>
    <name evidence="12" type="ORF">WJX75_005224</name>
</gene>
<dbReference type="InterPro" id="IPR036249">
    <property type="entry name" value="Thioredoxin-like_sf"/>
</dbReference>
<evidence type="ECO:0000256" key="6">
    <source>
        <dbReference type="ARBA" id="ARBA00023002"/>
    </source>
</evidence>
<dbReference type="InterPro" id="IPR044698">
    <property type="entry name" value="VKOR/LTO1"/>
</dbReference>
<dbReference type="Pfam" id="PF07884">
    <property type="entry name" value="VKOR"/>
    <property type="match status" value="1"/>
</dbReference>
<keyword evidence="4" id="KW-0874">Quinone</keyword>
<feature type="domain" description="Vitamin K epoxide reductase" evidence="11">
    <location>
        <begin position="1"/>
        <end position="142"/>
    </location>
</feature>
<feature type="transmembrane region" description="Helical" evidence="10">
    <location>
        <begin position="91"/>
        <end position="110"/>
    </location>
</feature>
<organism evidence="12 13">
    <name type="scientific">Coccomyxa subellipsoidea</name>
    <dbReference type="NCBI Taxonomy" id="248742"/>
    <lineage>
        <taxon>Eukaryota</taxon>
        <taxon>Viridiplantae</taxon>
        <taxon>Chlorophyta</taxon>
        <taxon>core chlorophytes</taxon>
        <taxon>Trebouxiophyceae</taxon>
        <taxon>Trebouxiophyceae incertae sedis</taxon>
        <taxon>Coccomyxaceae</taxon>
        <taxon>Coccomyxa</taxon>
    </lineage>
</organism>
<keyword evidence="13" id="KW-1185">Reference proteome</keyword>
<protein>
    <recommendedName>
        <fullName evidence="11">Vitamin K epoxide reductase domain-containing protein</fullName>
    </recommendedName>
</protein>
<evidence type="ECO:0000259" key="11">
    <source>
        <dbReference type="SMART" id="SM00756"/>
    </source>
</evidence>
<dbReference type="Gene3D" id="1.20.1440.130">
    <property type="entry name" value="VKOR domain"/>
    <property type="match status" value="1"/>
</dbReference>
<comment type="similarity">
    <text evidence="2">Belongs to the VKOR family.</text>
</comment>
<keyword evidence="9" id="KW-0676">Redox-active center</keyword>
<evidence type="ECO:0000256" key="8">
    <source>
        <dbReference type="ARBA" id="ARBA00023157"/>
    </source>
</evidence>
<dbReference type="SMART" id="SM00756">
    <property type="entry name" value="VKc"/>
    <property type="match status" value="1"/>
</dbReference>
<name>A0ABR2YPP2_9CHLO</name>
<comment type="subcellular location">
    <subcellularLocation>
        <location evidence="1">Membrane</location>
        <topology evidence="1">Multi-pass membrane protein</topology>
    </subcellularLocation>
</comment>
<evidence type="ECO:0000313" key="12">
    <source>
        <dbReference type="EMBL" id="KAK9908959.1"/>
    </source>
</evidence>
<keyword evidence="5 10" id="KW-1133">Transmembrane helix</keyword>
<keyword evidence="6" id="KW-0560">Oxidoreductase</keyword>
<dbReference type="SUPFAM" id="SSF52833">
    <property type="entry name" value="Thioredoxin-like"/>
    <property type="match status" value="1"/>
</dbReference>